<evidence type="ECO:0000313" key="5">
    <source>
        <dbReference type="EMBL" id="CAE0112203.1"/>
    </source>
</evidence>
<keyword evidence="2" id="KW-0689">Ribosomal protein</keyword>
<keyword evidence="3" id="KW-0687">Ribonucleoprotein</keyword>
<evidence type="ECO:0008006" key="6">
    <source>
        <dbReference type="Google" id="ProtNLM"/>
    </source>
</evidence>
<dbReference type="InterPro" id="IPR027534">
    <property type="entry name" value="Ribosomal_P1/P2"/>
</dbReference>
<dbReference type="PANTHER" id="PTHR21141:SF5">
    <property type="entry name" value="LARGE RIBOSOMAL SUBUNIT PROTEIN P2"/>
    <property type="match status" value="1"/>
</dbReference>
<dbReference type="Pfam" id="PF00428">
    <property type="entry name" value="Ribosomal_60s"/>
    <property type="match status" value="1"/>
</dbReference>
<dbReference type="GO" id="GO:0003735">
    <property type="term" value="F:structural constituent of ribosome"/>
    <property type="evidence" value="ECO:0007669"/>
    <property type="project" value="InterPro"/>
</dbReference>
<sequence length="114" mass="10998">MKHVAAYLLAQLGGKASPSAEDVSGILAAVGAEADSEKLGKLLAALEGKDFVEVLAAGRAQMAAMPSGGGGGAVAAAPAAGGGGGGAAAAPAAEAKKEPEEEEEEEDMGFDLFD</sequence>
<gene>
    <name evidence="5" type="ORF">HERI1096_LOCUS12863</name>
</gene>
<dbReference type="EMBL" id="HBHX01023169">
    <property type="protein sequence ID" value="CAE0112203.1"/>
    <property type="molecule type" value="Transcribed_RNA"/>
</dbReference>
<evidence type="ECO:0000256" key="2">
    <source>
        <dbReference type="ARBA" id="ARBA00022980"/>
    </source>
</evidence>
<accession>A0A7S3EXU5</accession>
<protein>
    <recommendedName>
        <fullName evidence="6">60S acidic ribosomal protein P2</fullName>
    </recommendedName>
</protein>
<organism evidence="5">
    <name type="scientific">Haptolina ericina</name>
    <dbReference type="NCBI Taxonomy" id="156174"/>
    <lineage>
        <taxon>Eukaryota</taxon>
        <taxon>Haptista</taxon>
        <taxon>Haptophyta</taxon>
        <taxon>Prymnesiophyceae</taxon>
        <taxon>Prymnesiales</taxon>
        <taxon>Prymnesiaceae</taxon>
        <taxon>Haptolina</taxon>
    </lineage>
</organism>
<dbReference type="InterPro" id="IPR044076">
    <property type="entry name" value="Ribosomal_P2"/>
</dbReference>
<evidence type="ECO:0000256" key="3">
    <source>
        <dbReference type="ARBA" id="ARBA00023274"/>
    </source>
</evidence>
<dbReference type="HAMAP" id="MF_01478">
    <property type="entry name" value="Ribosomal_L12_arch"/>
    <property type="match status" value="1"/>
</dbReference>
<dbReference type="Gene3D" id="1.10.10.1410">
    <property type="match status" value="1"/>
</dbReference>
<dbReference type="GO" id="GO:0002182">
    <property type="term" value="P:cytoplasmic translational elongation"/>
    <property type="evidence" value="ECO:0007669"/>
    <property type="project" value="InterPro"/>
</dbReference>
<evidence type="ECO:0000256" key="4">
    <source>
        <dbReference type="SAM" id="MobiDB-lite"/>
    </source>
</evidence>
<dbReference type="PANTHER" id="PTHR21141">
    <property type="entry name" value="60S ACIDIC RIBOSOMAL PROTEIN FAMILY MEMBER"/>
    <property type="match status" value="1"/>
</dbReference>
<dbReference type="GO" id="GO:0022625">
    <property type="term" value="C:cytosolic large ribosomal subunit"/>
    <property type="evidence" value="ECO:0007669"/>
    <property type="project" value="InterPro"/>
</dbReference>
<dbReference type="CDD" id="cd05833">
    <property type="entry name" value="Ribosomal_P2"/>
    <property type="match status" value="1"/>
</dbReference>
<dbReference type="InterPro" id="IPR038716">
    <property type="entry name" value="P1/P2_N_sf"/>
</dbReference>
<reference evidence="5" key="1">
    <citation type="submission" date="2021-01" db="EMBL/GenBank/DDBJ databases">
        <authorList>
            <person name="Corre E."/>
            <person name="Pelletier E."/>
            <person name="Niang G."/>
            <person name="Scheremetjew M."/>
            <person name="Finn R."/>
            <person name="Kale V."/>
            <person name="Holt S."/>
            <person name="Cochrane G."/>
            <person name="Meng A."/>
            <person name="Brown T."/>
            <person name="Cohen L."/>
        </authorList>
    </citation>
    <scope>NUCLEOTIDE SEQUENCE</scope>
    <source>
        <strain evidence="5">CCMP281</strain>
    </source>
</reference>
<dbReference type="AlphaFoldDB" id="A0A7S3EXU5"/>
<comment type="similarity">
    <text evidence="1">Belongs to the eukaryotic ribosomal protein P1/P2 family.</text>
</comment>
<proteinExistence type="inferred from homology"/>
<evidence type="ECO:0000256" key="1">
    <source>
        <dbReference type="ARBA" id="ARBA00005436"/>
    </source>
</evidence>
<name>A0A7S3EXU5_9EUKA</name>
<dbReference type="FunFam" id="1.10.10.1410:FF:000002">
    <property type="entry name" value="60S acidic ribosomal protein P2"/>
    <property type="match status" value="1"/>
</dbReference>
<feature type="region of interest" description="Disordered" evidence="4">
    <location>
        <begin position="67"/>
        <end position="114"/>
    </location>
</feature>
<feature type="compositionally biased region" description="Acidic residues" evidence="4">
    <location>
        <begin position="100"/>
        <end position="114"/>
    </location>
</feature>